<proteinExistence type="predicted"/>
<feature type="region of interest" description="Disordered" evidence="2">
    <location>
        <begin position="121"/>
        <end position="226"/>
    </location>
</feature>
<sequence>MWSVPIPRTMGSNISSSKSFNLPPRPNVPVPSKPASSTTATRVNLSLPASSSSTYSVKYGMQHLVLDSNGNAIKPSSSLTRSKAEFPIKSSTPSISRLPTSGTVPYSPALSLPPASSSNIANPKSLLPRTGAPALGSTSSPVLSSGLPLSTTNPQTTTNGNPLSQGVHSALRSPPKLKKSKSSGIKPRTSVSIVPSAISLPRSSSTSVLPLEPKSSTPTSGPPRVERVVSTSAMVDESKNRNDNPPNGVKSLPQVSTGQQLFSPNNPLMPQGINISIARTLPTIPPTSSSISNESQAPPDKAMSSSASVSGVLPPLTTPALIPHAHACCTTSTDALVHAEKLGSTPHVNRDSVLNGSSKSRYATTVVSLSPNPHSSVATSLSTPAIAPTPAPSSAVTIHTNDVQMEPAIETIEEDIVTAPPTSVTLIDEIDEGISAGIAAAVHEVSPGAVEGPSDLHRRGLKRPCSDTPTPSALDVEEIDLPPSKRTKLCVGSPMTGNMEERYRELVTALEHERNLRAKIEHRLETDKHNSTGVEEAFHNEITLLKAGNETSQTQISSLETENGFLQSRVETLERMVTTSRKLAALERADGIMGTKDVQAIREELELKRVKVGVLESELQSTSNELELAKSHLNEKDREIAQLHADLIREQALRREMEGVVEDMRRECKEPFLVPALVDAFMEVSRLTTRSTKPYTQ</sequence>
<evidence type="ECO:0000313" key="4">
    <source>
        <dbReference type="Proteomes" id="UP001150238"/>
    </source>
</evidence>
<feature type="compositionally biased region" description="Polar residues" evidence="2">
    <location>
        <begin position="201"/>
        <end position="219"/>
    </location>
</feature>
<evidence type="ECO:0000256" key="1">
    <source>
        <dbReference type="SAM" id="Coils"/>
    </source>
</evidence>
<dbReference type="EMBL" id="JANVFS010000047">
    <property type="protein sequence ID" value="KAJ4465936.1"/>
    <property type="molecule type" value="Genomic_DNA"/>
</dbReference>
<name>A0A9W8ZSN4_9AGAR</name>
<dbReference type="AlphaFoldDB" id="A0A9W8ZSN4"/>
<evidence type="ECO:0000256" key="2">
    <source>
        <dbReference type="SAM" id="MobiDB-lite"/>
    </source>
</evidence>
<feature type="compositionally biased region" description="Low complexity" evidence="2">
    <location>
        <begin position="135"/>
        <end position="163"/>
    </location>
</feature>
<feature type="compositionally biased region" description="Pro residues" evidence="2">
    <location>
        <begin position="23"/>
        <end position="32"/>
    </location>
</feature>
<reference evidence="3" key="2">
    <citation type="journal article" date="2023" name="Proc. Natl. Acad. Sci. U.S.A.">
        <title>A global phylogenomic analysis of the shiitake genus Lentinula.</title>
        <authorList>
            <person name="Sierra-Patev S."/>
            <person name="Min B."/>
            <person name="Naranjo-Ortiz M."/>
            <person name="Looney B."/>
            <person name="Konkel Z."/>
            <person name="Slot J.C."/>
            <person name="Sakamoto Y."/>
            <person name="Steenwyk J.L."/>
            <person name="Rokas A."/>
            <person name="Carro J."/>
            <person name="Camarero S."/>
            <person name="Ferreira P."/>
            <person name="Molpeceres G."/>
            <person name="Ruiz-Duenas F.J."/>
            <person name="Serrano A."/>
            <person name="Henrissat B."/>
            <person name="Drula E."/>
            <person name="Hughes K.W."/>
            <person name="Mata J.L."/>
            <person name="Ishikawa N.K."/>
            <person name="Vargas-Isla R."/>
            <person name="Ushijima S."/>
            <person name="Smith C.A."/>
            <person name="Donoghue J."/>
            <person name="Ahrendt S."/>
            <person name="Andreopoulos W."/>
            <person name="He G."/>
            <person name="LaButti K."/>
            <person name="Lipzen A."/>
            <person name="Ng V."/>
            <person name="Riley R."/>
            <person name="Sandor L."/>
            <person name="Barry K."/>
            <person name="Martinez A.T."/>
            <person name="Xiao Y."/>
            <person name="Gibbons J.G."/>
            <person name="Terashima K."/>
            <person name="Grigoriev I.V."/>
            <person name="Hibbett D."/>
        </authorList>
    </citation>
    <scope>NUCLEOTIDE SEQUENCE</scope>
    <source>
        <strain evidence="3">Sp2 HRB7682 ss15</strain>
    </source>
</reference>
<comment type="caution">
    <text evidence="3">The sequence shown here is derived from an EMBL/GenBank/DDBJ whole genome shotgun (WGS) entry which is preliminary data.</text>
</comment>
<keyword evidence="1" id="KW-0175">Coiled coil</keyword>
<protein>
    <submittedName>
        <fullName evidence="3">Uncharacterized protein</fullName>
    </submittedName>
</protein>
<reference evidence="3" key="1">
    <citation type="submission" date="2022-08" db="EMBL/GenBank/DDBJ databases">
        <authorList>
            <consortium name="DOE Joint Genome Institute"/>
            <person name="Min B."/>
            <person name="Riley R."/>
            <person name="Sierra-Patev S."/>
            <person name="Naranjo-Ortiz M."/>
            <person name="Looney B."/>
            <person name="Konkel Z."/>
            <person name="Slot J.C."/>
            <person name="Sakamoto Y."/>
            <person name="Steenwyk J.L."/>
            <person name="Rokas A."/>
            <person name="Carro J."/>
            <person name="Camarero S."/>
            <person name="Ferreira P."/>
            <person name="Molpeceres G."/>
            <person name="Ruiz-Duenas F.J."/>
            <person name="Serrano A."/>
            <person name="Henrissat B."/>
            <person name="Drula E."/>
            <person name="Hughes K.W."/>
            <person name="Mata J.L."/>
            <person name="Ishikawa N.K."/>
            <person name="Vargas-Isla R."/>
            <person name="Ushijima S."/>
            <person name="Smith C.A."/>
            <person name="Ahrendt S."/>
            <person name="Andreopoulos W."/>
            <person name="He G."/>
            <person name="Labutti K."/>
            <person name="Lipzen A."/>
            <person name="Ng V."/>
            <person name="Sandor L."/>
            <person name="Barry K."/>
            <person name="Martinez A.T."/>
            <person name="Xiao Y."/>
            <person name="Gibbons J.G."/>
            <person name="Terashima K."/>
            <person name="Hibbett D.S."/>
            <person name="Grigoriev I.V."/>
        </authorList>
    </citation>
    <scope>NUCLEOTIDE SEQUENCE</scope>
    <source>
        <strain evidence="3">Sp2 HRB7682 ss15</strain>
    </source>
</reference>
<evidence type="ECO:0000313" key="3">
    <source>
        <dbReference type="EMBL" id="KAJ4465936.1"/>
    </source>
</evidence>
<accession>A0A9W8ZSN4</accession>
<gene>
    <name evidence="3" type="ORF">C8J55DRAFT_244218</name>
</gene>
<feature type="region of interest" description="Disordered" evidence="2">
    <location>
        <begin position="449"/>
        <end position="471"/>
    </location>
</feature>
<feature type="region of interest" description="Disordered" evidence="2">
    <location>
        <begin position="13"/>
        <end position="43"/>
    </location>
</feature>
<dbReference type="Proteomes" id="UP001150238">
    <property type="component" value="Unassembled WGS sequence"/>
</dbReference>
<feature type="coiled-coil region" evidence="1">
    <location>
        <begin position="619"/>
        <end position="646"/>
    </location>
</feature>
<organism evidence="3 4">
    <name type="scientific">Lentinula lateritia</name>
    <dbReference type="NCBI Taxonomy" id="40482"/>
    <lineage>
        <taxon>Eukaryota</taxon>
        <taxon>Fungi</taxon>
        <taxon>Dikarya</taxon>
        <taxon>Basidiomycota</taxon>
        <taxon>Agaricomycotina</taxon>
        <taxon>Agaricomycetes</taxon>
        <taxon>Agaricomycetidae</taxon>
        <taxon>Agaricales</taxon>
        <taxon>Marasmiineae</taxon>
        <taxon>Omphalotaceae</taxon>
        <taxon>Lentinula</taxon>
    </lineage>
</organism>
<feature type="region of interest" description="Disordered" evidence="2">
    <location>
        <begin position="284"/>
        <end position="309"/>
    </location>
</feature>